<evidence type="ECO:0000256" key="3">
    <source>
        <dbReference type="ARBA" id="ARBA00022525"/>
    </source>
</evidence>
<dbReference type="SUPFAM" id="SSF57501">
    <property type="entry name" value="Cystine-knot cytokines"/>
    <property type="match status" value="1"/>
</dbReference>
<comment type="similarity">
    <text evidence="2">Belongs to the IL-17 family.</text>
</comment>
<name>A0A9D4N9K4_DREPO</name>
<comment type="caution">
    <text evidence="5">The sequence shown here is derived from an EMBL/GenBank/DDBJ whole genome shotgun (WGS) entry which is preliminary data.</text>
</comment>
<keyword evidence="4" id="KW-0732">Signal</keyword>
<proteinExistence type="inferred from homology"/>
<dbReference type="Proteomes" id="UP000828390">
    <property type="component" value="Unassembled WGS sequence"/>
</dbReference>
<evidence type="ECO:0000256" key="1">
    <source>
        <dbReference type="ARBA" id="ARBA00004613"/>
    </source>
</evidence>
<reference evidence="5" key="2">
    <citation type="submission" date="2020-11" db="EMBL/GenBank/DDBJ databases">
        <authorList>
            <person name="McCartney M.A."/>
            <person name="Auch B."/>
            <person name="Kono T."/>
            <person name="Mallez S."/>
            <person name="Becker A."/>
            <person name="Gohl D.M."/>
            <person name="Silverstein K.A.T."/>
            <person name="Koren S."/>
            <person name="Bechman K.B."/>
            <person name="Herman A."/>
            <person name="Abrahante J.E."/>
            <person name="Garbe J."/>
        </authorList>
    </citation>
    <scope>NUCLEOTIDE SEQUENCE</scope>
    <source>
        <strain evidence="5">Duluth1</strain>
        <tissue evidence="5">Whole animal</tissue>
    </source>
</reference>
<protein>
    <submittedName>
        <fullName evidence="5">Uncharacterized protein</fullName>
    </submittedName>
</protein>
<keyword evidence="3" id="KW-0964">Secreted</keyword>
<gene>
    <name evidence="5" type="ORF">DPMN_016363</name>
</gene>
<dbReference type="Gene3D" id="2.10.90.10">
    <property type="entry name" value="Cystine-knot cytokines"/>
    <property type="match status" value="1"/>
</dbReference>
<evidence type="ECO:0000313" key="6">
    <source>
        <dbReference type="Proteomes" id="UP000828390"/>
    </source>
</evidence>
<dbReference type="InterPro" id="IPR010345">
    <property type="entry name" value="IL-17_fam"/>
</dbReference>
<dbReference type="GO" id="GO:0005576">
    <property type="term" value="C:extracellular region"/>
    <property type="evidence" value="ECO:0007669"/>
    <property type="project" value="UniProtKB-SubCell"/>
</dbReference>
<reference evidence="5" key="1">
    <citation type="journal article" date="2019" name="bioRxiv">
        <title>The Genome of the Zebra Mussel, Dreissena polymorpha: A Resource for Invasive Species Research.</title>
        <authorList>
            <person name="McCartney M.A."/>
            <person name="Auch B."/>
            <person name="Kono T."/>
            <person name="Mallez S."/>
            <person name="Zhang Y."/>
            <person name="Obille A."/>
            <person name="Becker A."/>
            <person name="Abrahante J.E."/>
            <person name="Garbe J."/>
            <person name="Badalamenti J.P."/>
            <person name="Herman A."/>
            <person name="Mangelson H."/>
            <person name="Liachko I."/>
            <person name="Sullivan S."/>
            <person name="Sone E.D."/>
            <person name="Koren S."/>
            <person name="Silverstein K.A.T."/>
            <person name="Beckman K.B."/>
            <person name="Gohl D.M."/>
        </authorList>
    </citation>
    <scope>NUCLEOTIDE SEQUENCE</scope>
    <source>
        <strain evidence="5">Duluth1</strain>
        <tissue evidence="5">Whole animal</tissue>
    </source>
</reference>
<sequence>MDVSFLKKECFIGTFILILISITNVSSANTSGRSGYDMSLKQRQRRALEPLNVEPSRADLCDRSLCPWETDWHYDRDRIPSRLQYAVCTTNKCSYRSVSMGSRARRKLELETVCEQIKTEYRVVDVNGTEYWLTEWPIACVCATRSHVDVILPGPGNVRASDTEGYLSSVQNDVSPMFEFQLGSLEQARRHSTHVHGQRKEITFDEVMRRRRQY</sequence>
<dbReference type="Pfam" id="PF06083">
    <property type="entry name" value="IL17"/>
    <property type="match status" value="1"/>
</dbReference>
<keyword evidence="6" id="KW-1185">Reference proteome</keyword>
<evidence type="ECO:0000313" key="5">
    <source>
        <dbReference type="EMBL" id="KAH3892248.1"/>
    </source>
</evidence>
<dbReference type="GO" id="GO:0005125">
    <property type="term" value="F:cytokine activity"/>
    <property type="evidence" value="ECO:0007669"/>
    <property type="project" value="InterPro"/>
</dbReference>
<organism evidence="5 6">
    <name type="scientific">Dreissena polymorpha</name>
    <name type="common">Zebra mussel</name>
    <name type="synonym">Mytilus polymorpha</name>
    <dbReference type="NCBI Taxonomy" id="45954"/>
    <lineage>
        <taxon>Eukaryota</taxon>
        <taxon>Metazoa</taxon>
        <taxon>Spiralia</taxon>
        <taxon>Lophotrochozoa</taxon>
        <taxon>Mollusca</taxon>
        <taxon>Bivalvia</taxon>
        <taxon>Autobranchia</taxon>
        <taxon>Heteroconchia</taxon>
        <taxon>Euheterodonta</taxon>
        <taxon>Imparidentia</taxon>
        <taxon>Neoheterodontei</taxon>
        <taxon>Myida</taxon>
        <taxon>Dreissenoidea</taxon>
        <taxon>Dreissenidae</taxon>
        <taxon>Dreissena</taxon>
    </lineage>
</organism>
<evidence type="ECO:0000256" key="4">
    <source>
        <dbReference type="ARBA" id="ARBA00022729"/>
    </source>
</evidence>
<dbReference type="InterPro" id="IPR029034">
    <property type="entry name" value="Cystine-knot_cytokine"/>
</dbReference>
<evidence type="ECO:0000256" key="2">
    <source>
        <dbReference type="ARBA" id="ARBA00007236"/>
    </source>
</evidence>
<comment type="subcellular location">
    <subcellularLocation>
        <location evidence="1">Secreted</location>
    </subcellularLocation>
</comment>
<dbReference type="AlphaFoldDB" id="A0A9D4N9K4"/>
<dbReference type="EMBL" id="JAIWYP010000001">
    <property type="protein sequence ID" value="KAH3892248.1"/>
    <property type="molecule type" value="Genomic_DNA"/>
</dbReference>
<accession>A0A9D4N9K4</accession>